<keyword evidence="1" id="KW-0472">Membrane</keyword>
<feature type="transmembrane region" description="Helical" evidence="1">
    <location>
        <begin position="35"/>
        <end position="52"/>
    </location>
</feature>
<proteinExistence type="predicted"/>
<dbReference type="EMBL" id="PVTX01000003">
    <property type="protein sequence ID" value="PRZ08338.1"/>
    <property type="molecule type" value="Genomic_DNA"/>
</dbReference>
<feature type="transmembrane region" description="Helical" evidence="1">
    <location>
        <begin position="12"/>
        <end position="29"/>
    </location>
</feature>
<gene>
    <name evidence="2" type="ORF">BCL65_103268</name>
</gene>
<dbReference type="RefSeq" id="WP_243400841.1">
    <property type="nucleotide sequence ID" value="NZ_PVTX01000003.1"/>
</dbReference>
<name>A0ABX5EG03_9MICO</name>
<keyword evidence="1" id="KW-0812">Transmembrane</keyword>
<protein>
    <submittedName>
        <fullName evidence="2">Uncharacterized protein</fullName>
    </submittedName>
</protein>
<keyword evidence="1" id="KW-1133">Transmembrane helix</keyword>
<keyword evidence="3" id="KW-1185">Reference proteome</keyword>
<reference evidence="2 3" key="1">
    <citation type="submission" date="2018-03" db="EMBL/GenBank/DDBJ databases">
        <title>Comparative analysis of microorganisms from saline springs in Andes Mountain Range, Colombia.</title>
        <authorList>
            <person name="Rubin E."/>
        </authorList>
    </citation>
    <scope>NUCLEOTIDE SEQUENCE [LARGE SCALE GENOMIC DNA]</scope>
    <source>
        <strain evidence="2 3">CG 23</strain>
    </source>
</reference>
<evidence type="ECO:0000313" key="3">
    <source>
        <dbReference type="Proteomes" id="UP000239895"/>
    </source>
</evidence>
<evidence type="ECO:0000256" key="1">
    <source>
        <dbReference type="SAM" id="Phobius"/>
    </source>
</evidence>
<comment type="caution">
    <text evidence="2">The sequence shown here is derived from an EMBL/GenBank/DDBJ whole genome shotgun (WGS) entry which is preliminary data.</text>
</comment>
<dbReference type="Proteomes" id="UP000239895">
    <property type="component" value="Unassembled WGS sequence"/>
</dbReference>
<organism evidence="2 3">
    <name type="scientific">Isoptericola halotolerans</name>
    <dbReference type="NCBI Taxonomy" id="300560"/>
    <lineage>
        <taxon>Bacteria</taxon>
        <taxon>Bacillati</taxon>
        <taxon>Actinomycetota</taxon>
        <taxon>Actinomycetes</taxon>
        <taxon>Micrococcales</taxon>
        <taxon>Promicromonosporaceae</taxon>
        <taxon>Isoptericola</taxon>
    </lineage>
</organism>
<sequence>MLQTLRDIRWASVLTVVVAGAFTLVTLAAALRGRVWAWVPFALSAAILVREIRYLQRARRRPAGFDEPDRRAGRE</sequence>
<evidence type="ECO:0000313" key="2">
    <source>
        <dbReference type="EMBL" id="PRZ08338.1"/>
    </source>
</evidence>
<accession>A0ABX5EG03</accession>